<dbReference type="RefSeq" id="WP_039744462.1">
    <property type="nucleotide sequence ID" value="NZ_JTCM02000005.1"/>
</dbReference>
<feature type="region of interest" description="Disordered" evidence="1">
    <location>
        <begin position="36"/>
        <end position="64"/>
    </location>
</feature>
<reference evidence="3 4" key="1">
    <citation type="journal article" date="2015" name="Genome Announc.">
        <title>Draft Genome Sequence of Cyanobacterium Hassallia byssoidea Strain VB512170, Isolated from Monuments in India.</title>
        <authorList>
            <person name="Singh D."/>
            <person name="Chandrababunaidu M.M."/>
            <person name="Panda A."/>
            <person name="Sen D."/>
            <person name="Bhattacharyya S."/>
            <person name="Adhikary S.P."/>
            <person name="Tripathy S."/>
        </authorList>
    </citation>
    <scope>NUCLEOTIDE SEQUENCE [LARGE SCALE GENOMIC DNA]</scope>
    <source>
        <strain evidence="3 4">VB512170</strain>
    </source>
</reference>
<feature type="compositionally biased region" description="Polar residues" evidence="1">
    <location>
        <begin position="36"/>
        <end position="46"/>
    </location>
</feature>
<evidence type="ECO:0000256" key="1">
    <source>
        <dbReference type="SAM" id="MobiDB-lite"/>
    </source>
</evidence>
<feature type="region of interest" description="Disordered" evidence="1">
    <location>
        <begin position="289"/>
        <end position="363"/>
    </location>
</feature>
<dbReference type="EMBL" id="JTCM02000005">
    <property type="protein sequence ID" value="NEU71845.1"/>
    <property type="molecule type" value="Genomic_DNA"/>
</dbReference>
<gene>
    <name evidence="3" type="ORF">PI95_004455</name>
</gene>
<feature type="transmembrane region" description="Helical" evidence="2">
    <location>
        <begin position="75"/>
        <end position="96"/>
    </location>
</feature>
<feature type="compositionally biased region" description="Polar residues" evidence="1">
    <location>
        <begin position="352"/>
        <end position="363"/>
    </location>
</feature>
<comment type="caution">
    <text evidence="3">The sequence shown here is derived from an EMBL/GenBank/DDBJ whole genome shotgun (WGS) entry which is preliminary data.</text>
</comment>
<protein>
    <submittedName>
        <fullName evidence="3">TrbI/VirB10 family protein</fullName>
    </submittedName>
</protein>
<evidence type="ECO:0000313" key="4">
    <source>
        <dbReference type="Proteomes" id="UP000031549"/>
    </source>
</evidence>
<name>A0A846H3Q4_9CYAN</name>
<dbReference type="Proteomes" id="UP000031549">
    <property type="component" value="Unassembled WGS sequence"/>
</dbReference>
<evidence type="ECO:0000256" key="2">
    <source>
        <dbReference type="SAM" id="Phobius"/>
    </source>
</evidence>
<dbReference type="Pfam" id="PF03743">
    <property type="entry name" value="TrbI"/>
    <property type="match status" value="1"/>
</dbReference>
<keyword evidence="2" id="KW-1133">Transmembrane helix</keyword>
<keyword evidence="4" id="KW-1185">Reference proteome</keyword>
<feature type="compositionally biased region" description="Acidic residues" evidence="1">
    <location>
        <begin position="48"/>
        <end position="58"/>
    </location>
</feature>
<keyword evidence="2" id="KW-0472">Membrane</keyword>
<dbReference type="AlphaFoldDB" id="A0A846H3Q4"/>
<proteinExistence type="predicted"/>
<feature type="compositionally biased region" description="Low complexity" evidence="1">
    <location>
        <begin position="290"/>
        <end position="304"/>
    </location>
</feature>
<dbReference type="InterPro" id="IPR005498">
    <property type="entry name" value="T4SS_VirB10/TraB/TrbI"/>
</dbReference>
<accession>A0A846H3Q4</accession>
<feature type="compositionally biased region" description="Polar residues" evidence="1">
    <location>
        <begin position="329"/>
        <end position="344"/>
    </location>
</feature>
<feature type="region of interest" description="Disordered" evidence="1">
    <location>
        <begin position="100"/>
        <end position="124"/>
    </location>
</feature>
<organism evidence="3 4">
    <name type="scientific">Hassallia byssoidea VB512170</name>
    <dbReference type="NCBI Taxonomy" id="1304833"/>
    <lineage>
        <taxon>Bacteria</taxon>
        <taxon>Bacillati</taxon>
        <taxon>Cyanobacteriota</taxon>
        <taxon>Cyanophyceae</taxon>
        <taxon>Nostocales</taxon>
        <taxon>Tolypothrichaceae</taxon>
        <taxon>Hassallia</taxon>
    </lineage>
</organism>
<evidence type="ECO:0000313" key="3">
    <source>
        <dbReference type="EMBL" id="NEU71845.1"/>
    </source>
</evidence>
<sequence>MSQVLENNGNSNGNNHNEHKVQYVDELLPINSTFLQQEENLKNPENTDVPELETEEDPATVNNKHDFVTSPWSRLGIIGGAFGVAFLVVFIVLNGMMNGGNQTAKKPEVTPTPTPTSTTFEQKDGDVYAKLALAKQQEELEALNGKEKNKEEKKPEQELPTEKSTVKGKDNPTRETTKNSAPPREASQRVVVAKVTEPPPRQQRTIYREPAIATSSRHGQVTFRPIQQVQQERPQPASDVSNRSNRLVASTINPQLTKNQEVALDPLAEIERLRNLGSVGRVQYVSTKNTEVTPTTASSTTERTVAQDDTSTSRPLSSPSPRRRRNSSFNQENINNGNDTSNQVEELRPRWQPTSQAENQGRQQVAHNYLSEESQILEEKKAQYLVIGSFARATLVTPLVLPQTLAGSRQQLSQRFVAQLDEPIYSNTDEIALEKGTLLTVTITSVDGSSSVNAEVTAIIKDETEYPVSPGTISVLGEGGEPLIARPYKDKGPEIAKYDTTLGAIAGIAKVGEIINKPDEQVTQYIPFGGTVTRSSNNRRNIGAAFVQGAFGKLGETIGKRTERATDEIMNRTVVWYVPKNTKITVKVDRSLKL</sequence>
<feature type="compositionally biased region" description="Basic and acidic residues" evidence="1">
    <location>
        <begin position="144"/>
        <end position="177"/>
    </location>
</feature>
<keyword evidence="2" id="KW-0812">Transmembrane</keyword>
<feature type="region of interest" description="Disordered" evidence="1">
    <location>
        <begin position="140"/>
        <end position="203"/>
    </location>
</feature>